<evidence type="ECO:0000313" key="1">
    <source>
        <dbReference type="EMBL" id="SHN10372.1"/>
    </source>
</evidence>
<dbReference type="OrthoDB" id="9810154at2"/>
<reference evidence="1 2" key="1">
    <citation type="submission" date="2016-11" db="EMBL/GenBank/DDBJ databases">
        <authorList>
            <person name="Jaros S."/>
            <person name="Januszkiewicz K."/>
            <person name="Wedrychowicz H."/>
        </authorList>
    </citation>
    <scope>NUCLEOTIDE SEQUENCE [LARGE SCALE GENOMIC DNA]</scope>
    <source>
        <strain evidence="1 2">CGMCC 1.6102</strain>
    </source>
</reference>
<dbReference type="InterPro" id="IPR029033">
    <property type="entry name" value="His_PPase_superfam"/>
</dbReference>
<organism evidence="1 2">
    <name type="scientific">Cyclobacterium lianum</name>
    <dbReference type="NCBI Taxonomy" id="388280"/>
    <lineage>
        <taxon>Bacteria</taxon>
        <taxon>Pseudomonadati</taxon>
        <taxon>Bacteroidota</taxon>
        <taxon>Cytophagia</taxon>
        <taxon>Cytophagales</taxon>
        <taxon>Cyclobacteriaceae</taxon>
        <taxon>Cyclobacterium</taxon>
    </lineage>
</organism>
<name>A0A1M7P1K2_9BACT</name>
<dbReference type="SUPFAM" id="SSF53254">
    <property type="entry name" value="Phosphoglycerate mutase-like"/>
    <property type="match status" value="1"/>
</dbReference>
<dbReference type="SMART" id="SM00855">
    <property type="entry name" value="PGAM"/>
    <property type="match status" value="1"/>
</dbReference>
<dbReference type="Pfam" id="PF00300">
    <property type="entry name" value="His_Phos_1"/>
    <property type="match status" value="1"/>
</dbReference>
<gene>
    <name evidence="1" type="ORF">SAMN04488057_106255</name>
</gene>
<accession>A0A1M7P1K2</accession>
<dbReference type="EMBL" id="FRCY01000006">
    <property type="protein sequence ID" value="SHN10372.1"/>
    <property type="molecule type" value="Genomic_DNA"/>
</dbReference>
<evidence type="ECO:0000313" key="2">
    <source>
        <dbReference type="Proteomes" id="UP000184513"/>
    </source>
</evidence>
<proteinExistence type="predicted"/>
<dbReference type="STRING" id="388280.SAMN04488057_106255"/>
<dbReference type="CDD" id="cd07067">
    <property type="entry name" value="HP_PGM_like"/>
    <property type="match status" value="1"/>
</dbReference>
<sequence>MWGRGIIPLFWPKNRCHIILFQIFNPSNFYCRYKIRIFNFHFRYEFWFMHKELLLARHGEAVSPDIAAVDADRSLTAAGMQQVERLGRLMAINGQQCELLLYSPARRCQMTARILGRHLHPGNSVGVPSIYRASRDTLLELINDISPETNQVLLVGHNPAISMLAAYLTGEGHLMFSPGMIARLHFEDLEWNTVSKNTGSLEEILQ</sequence>
<dbReference type="AlphaFoldDB" id="A0A1M7P1K2"/>
<dbReference type="InterPro" id="IPR013078">
    <property type="entry name" value="His_Pase_superF_clade-1"/>
</dbReference>
<protein>
    <submittedName>
        <fullName evidence="1">Phosphohistidine phosphatase</fullName>
    </submittedName>
</protein>
<keyword evidence="2" id="KW-1185">Reference proteome</keyword>
<dbReference type="Gene3D" id="3.40.50.1240">
    <property type="entry name" value="Phosphoglycerate mutase-like"/>
    <property type="match status" value="1"/>
</dbReference>
<dbReference type="Proteomes" id="UP000184513">
    <property type="component" value="Unassembled WGS sequence"/>
</dbReference>